<protein>
    <submittedName>
        <fullName evidence="2">Putative phage-encoded protein</fullName>
    </submittedName>
</protein>
<gene>
    <name evidence="2" type="ORF">TnWCHSDSE-1_00040</name>
</gene>
<dbReference type="AlphaFoldDB" id="A0A0S1TLZ3"/>
<dbReference type="Pfam" id="PF10543">
    <property type="entry name" value="ORF6N"/>
    <property type="match status" value="1"/>
</dbReference>
<dbReference type="EMBL" id="KT005459">
    <property type="protein sequence ID" value="ALM26491.1"/>
    <property type="molecule type" value="Genomic_DNA"/>
</dbReference>
<evidence type="ECO:0000259" key="1">
    <source>
        <dbReference type="Pfam" id="PF10543"/>
    </source>
</evidence>
<evidence type="ECO:0000313" key="2">
    <source>
        <dbReference type="EMBL" id="ALM26491.1"/>
    </source>
</evidence>
<feature type="domain" description="KilA-N DNA-binding" evidence="1">
    <location>
        <begin position="35"/>
        <end position="125"/>
    </location>
</feature>
<reference evidence="2" key="1">
    <citation type="journal article" date="2016" name="Sci. Rep.">
        <title>Genome sequence and virulence factors of a group G Streptococcus dysgalactiae subsp. equisimilis strain with a new element carrying erm(B).</title>
        <authorList>
            <person name="Wang X."/>
            <person name="Zhang X."/>
            <person name="Zong Z."/>
        </authorList>
    </citation>
    <scope>NUCLEOTIDE SEQUENCE</scope>
    <source>
        <strain evidence="2">WCHSDSE-1</strain>
    </source>
</reference>
<sequence length="365" mass="42410">MVKTRWRLFGNLRKGMEKMDKKDEIMLVSHESLVKKIYIIRGQKVMLDFELAEIYGYETKRFNEQVKRNIEKFDEDFMFQLTDEEVSELSRSQNATLNKSAGRGSNIKYNPHAFTEQGIYMLMTVLKGELAVKQSKALIRTFKQMKDYIVENQGLIGKREFLQLSMQITSNVVEMQDLRRDLRDVEDQVAEVVDTLNNVVHKSELSELILDLSNPQLKYGFLLLNGQPIEANLAYKDIYSIAKKSIYIVDNYIGVKTLVLLKDVPSSVEVIIFSDNIGKGLHTLEYQDFCQEYPFRKITFQKSSGEFHDRYIIIDWNTEHQRIYHCGASSKDAGQRITSITEVVDQMIYTDLINNLLKNPVLQLK</sequence>
<name>A0A0S1TLZ3_STREQ</name>
<organism evidence="2">
    <name type="scientific">Streptococcus dysgalactiae subsp. equisimilis</name>
    <name type="common">Streptococcus equisimilis</name>
    <dbReference type="NCBI Taxonomy" id="119602"/>
    <lineage>
        <taxon>Bacteria</taxon>
        <taxon>Bacillati</taxon>
        <taxon>Bacillota</taxon>
        <taxon>Bacilli</taxon>
        <taxon>Lactobacillales</taxon>
        <taxon>Streptococcaceae</taxon>
        <taxon>Streptococcus</taxon>
    </lineage>
</organism>
<accession>A0A0S1TLZ3</accession>
<proteinExistence type="predicted"/>
<dbReference type="InterPro" id="IPR018873">
    <property type="entry name" value="KilA-N_DNA-bd_domain"/>
</dbReference>